<feature type="compositionally biased region" description="Polar residues" evidence="3">
    <location>
        <begin position="75"/>
        <end position="86"/>
    </location>
</feature>
<evidence type="ECO:0000313" key="9">
    <source>
        <dbReference type="Proteomes" id="UP000179807"/>
    </source>
</evidence>
<evidence type="ECO:0000256" key="2">
    <source>
        <dbReference type="ARBA" id="ARBA00022679"/>
    </source>
</evidence>
<dbReference type="InterPro" id="IPR047141">
    <property type="entry name" value="Stealth"/>
</dbReference>
<proteinExistence type="inferred from homology"/>
<dbReference type="PANTHER" id="PTHR24045">
    <property type="match status" value="1"/>
</dbReference>
<accession>A0A1J4JUY9</accession>
<dbReference type="VEuPathDB" id="TrichDB:TRFO_29774"/>
<keyword evidence="2" id="KW-0808">Transferase</keyword>
<feature type="compositionally biased region" description="Polar residues" evidence="3">
    <location>
        <begin position="115"/>
        <end position="128"/>
    </location>
</feature>
<dbReference type="OrthoDB" id="263283at2759"/>
<protein>
    <submittedName>
        <fullName evidence="8">Uncharacterized protein</fullName>
    </submittedName>
</protein>
<sequence length="503" mass="58606">MRNARIWNRSLKNLPAIVILLSCAVVFFTTLIHSPIKVELFKIGNFKRNGILEQEKGGKNLENDFQPLSKEDIDSNSADSQIQNSQKNEDLSKIHQNADQNQGEKDDNTGPKNMENLSNGSNNKGDASSENDDSQKKIIENLKRHKSRKNEDSCDIGEGFNESSYDFNQTFPDDDFPVDVVYTWVNGSDPVWSEKHDQCSKARRIAVPKRVEKARFVDIGELLFSMRALERYIPWVNHIYLVTDNQVPNWLKKDHPKVTIIDHTQIMPEKYLPTFNSNNIDFHLHLIPNLTEHFIYLNDDVFISRPLKKSHFFLNGRPLMPVAKHDWKTKIKEHRRAIHSSSVSSSVIQQMIINDMGTNQYQHVTAHTVSLFMKKFKTSVCYRTRHGYMPLTISLMKYIWNNFEEELQEVEKHRFRNYNDISMPTMIIQVGIHSRMMYYLHTGYSVRYLVMVGEFSKKLKEFNHLDYNSFCLNSGEKTTSSMRDIVKNYLNSTFCPIKSSFEI</sequence>
<feature type="domain" description="Stealth protein CR2 conserved region 2" evidence="5">
    <location>
        <begin position="215"/>
        <end position="314"/>
    </location>
</feature>
<evidence type="ECO:0000256" key="3">
    <source>
        <dbReference type="SAM" id="MobiDB-lite"/>
    </source>
</evidence>
<organism evidence="8 9">
    <name type="scientific">Tritrichomonas foetus</name>
    <dbReference type="NCBI Taxonomy" id="1144522"/>
    <lineage>
        <taxon>Eukaryota</taxon>
        <taxon>Metamonada</taxon>
        <taxon>Parabasalia</taxon>
        <taxon>Tritrichomonadida</taxon>
        <taxon>Tritrichomonadidae</taxon>
        <taxon>Tritrichomonas</taxon>
    </lineage>
</organism>
<evidence type="ECO:0000313" key="8">
    <source>
        <dbReference type="EMBL" id="OHT02961.1"/>
    </source>
</evidence>
<name>A0A1J4JUY9_9EUKA</name>
<dbReference type="EMBL" id="MLAK01000846">
    <property type="protein sequence ID" value="OHT02961.1"/>
    <property type="molecule type" value="Genomic_DNA"/>
</dbReference>
<evidence type="ECO:0000259" key="7">
    <source>
        <dbReference type="Pfam" id="PF17102"/>
    </source>
</evidence>
<dbReference type="GO" id="GO:0016772">
    <property type="term" value="F:transferase activity, transferring phosphorus-containing groups"/>
    <property type="evidence" value="ECO:0007669"/>
    <property type="project" value="InterPro"/>
</dbReference>
<dbReference type="InterPro" id="IPR031358">
    <property type="entry name" value="Stealth_CR1"/>
</dbReference>
<keyword evidence="4" id="KW-0812">Transmembrane</keyword>
<dbReference type="Pfam" id="PF17101">
    <property type="entry name" value="Stealth_CR1"/>
    <property type="match status" value="1"/>
</dbReference>
<evidence type="ECO:0000259" key="5">
    <source>
        <dbReference type="Pfam" id="PF11380"/>
    </source>
</evidence>
<comment type="caution">
    <text evidence="8">The sequence shown here is derived from an EMBL/GenBank/DDBJ whole genome shotgun (WGS) entry which is preliminary data.</text>
</comment>
<keyword evidence="4" id="KW-0472">Membrane</keyword>
<feature type="domain" description="Stealth protein CR1 conserved region 1" evidence="6">
    <location>
        <begin position="176"/>
        <end position="201"/>
    </location>
</feature>
<dbReference type="RefSeq" id="XP_068356097.1">
    <property type="nucleotide sequence ID" value="XM_068506974.1"/>
</dbReference>
<dbReference type="Proteomes" id="UP000179807">
    <property type="component" value="Unassembled WGS sequence"/>
</dbReference>
<feature type="region of interest" description="Disordered" evidence="3">
    <location>
        <begin position="57"/>
        <end position="135"/>
    </location>
</feature>
<dbReference type="PANTHER" id="PTHR24045:SF0">
    <property type="entry name" value="N-ACETYLGLUCOSAMINE-1-PHOSPHOTRANSFERASE SUBUNITS ALPHA_BETA"/>
    <property type="match status" value="1"/>
</dbReference>
<dbReference type="InterPro" id="IPR021520">
    <property type="entry name" value="Stealth_CR2"/>
</dbReference>
<dbReference type="AlphaFoldDB" id="A0A1J4JUY9"/>
<comment type="similarity">
    <text evidence="1">Belongs to the stealth family.</text>
</comment>
<evidence type="ECO:0000256" key="1">
    <source>
        <dbReference type="ARBA" id="ARBA00007583"/>
    </source>
</evidence>
<dbReference type="PROSITE" id="PS51257">
    <property type="entry name" value="PROKAR_LIPOPROTEIN"/>
    <property type="match status" value="1"/>
</dbReference>
<evidence type="ECO:0000259" key="6">
    <source>
        <dbReference type="Pfam" id="PF17101"/>
    </source>
</evidence>
<feature type="domain" description="Stealth protein CR3 conserved region 3" evidence="7">
    <location>
        <begin position="386"/>
        <end position="426"/>
    </location>
</feature>
<gene>
    <name evidence="8" type="ORF">TRFO_29774</name>
</gene>
<dbReference type="InterPro" id="IPR031357">
    <property type="entry name" value="Stealth_CR3"/>
</dbReference>
<dbReference type="Pfam" id="PF11380">
    <property type="entry name" value="Stealth_CR2"/>
    <property type="match status" value="1"/>
</dbReference>
<keyword evidence="4" id="KW-1133">Transmembrane helix</keyword>
<dbReference type="GO" id="GO:0005794">
    <property type="term" value="C:Golgi apparatus"/>
    <property type="evidence" value="ECO:0007669"/>
    <property type="project" value="TreeGrafter"/>
</dbReference>
<feature type="transmembrane region" description="Helical" evidence="4">
    <location>
        <begin position="12"/>
        <end position="32"/>
    </location>
</feature>
<keyword evidence="9" id="KW-1185">Reference proteome</keyword>
<reference evidence="8" key="1">
    <citation type="submission" date="2016-10" db="EMBL/GenBank/DDBJ databases">
        <authorList>
            <person name="Benchimol M."/>
            <person name="Almeida L.G."/>
            <person name="Vasconcelos A.T."/>
            <person name="Perreira-Neves A."/>
            <person name="Rosa I.A."/>
            <person name="Tasca T."/>
            <person name="Bogo M.R."/>
            <person name="de Souza W."/>
        </authorList>
    </citation>
    <scope>NUCLEOTIDE SEQUENCE [LARGE SCALE GENOMIC DNA]</scope>
    <source>
        <strain evidence="8">K</strain>
    </source>
</reference>
<dbReference type="Pfam" id="PF17102">
    <property type="entry name" value="Stealth_CR3"/>
    <property type="match status" value="1"/>
</dbReference>
<evidence type="ECO:0000256" key="4">
    <source>
        <dbReference type="SAM" id="Phobius"/>
    </source>
</evidence>
<dbReference type="GeneID" id="94841678"/>